<name>A0AA45WRY0_9BACL</name>
<keyword evidence="1" id="KW-1133">Transmembrane helix</keyword>
<evidence type="ECO:0000256" key="1">
    <source>
        <dbReference type="SAM" id="Phobius"/>
    </source>
</evidence>
<organism evidence="2 3">
    <name type="scientific">Laceyella tengchongensis</name>
    <dbReference type="NCBI Taxonomy" id="574699"/>
    <lineage>
        <taxon>Bacteria</taxon>
        <taxon>Bacillati</taxon>
        <taxon>Bacillota</taxon>
        <taxon>Bacilli</taxon>
        <taxon>Bacillales</taxon>
        <taxon>Thermoactinomycetaceae</taxon>
        <taxon>Laceyella</taxon>
    </lineage>
</organism>
<reference evidence="2" key="1">
    <citation type="submission" date="2017-05" db="EMBL/GenBank/DDBJ databases">
        <authorList>
            <person name="Varghese N."/>
            <person name="Submissions S."/>
        </authorList>
    </citation>
    <scope>NUCLEOTIDE SEQUENCE</scope>
    <source>
        <strain evidence="2">DSM 45262</strain>
    </source>
</reference>
<keyword evidence="1" id="KW-0472">Membrane</keyword>
<evidence type="ECO:0000313" key="2">
    <source>
        <dbReference type="EMBL" id="SMP32828.1"/>
    </source>
</evidence>
<protein>
    <submittedName>
        <fullName evidence="2">Uncharacterized protein</fullName>
    </submittedName>
</protein>
<gene>
    <name evidence="2" type="ORF">SAMN06265361_10944</name>
</gene>
<keyword evidence="1" id="KW-0812">Transmembrane</keyword>
<comment type="caution">
    <text evidence="2">The sequence shown here is derived from an EMBL/GenBank/DDBJ whole genome shotgun (WGS) entry which is preliminary data.</text>
</comment>
<evidence type="ECO:0000313" key="3">
    <source>
        <dbReference type="Proteomes" id="UP001157946"/>
    </source>
</evidence>
<keyword evidence="3" id="KW-1185">Reference proteome</keyword>
<accession>A0AA45WRY0</accession>
<dbReference type="EMBL" id="FXTU01000009">
    <property type="protein sequence ID" value="SMP32828.1"/>
    <property type="molecule type" value="Genomic_DNA"/>
</dbReference>
<feature type="transmembrane region" description="Helical" evidence="1">
    <location>
        <begin position="12"/>
        <end position="30"/>
    </location>
</feature>
<dbReference type="AlphaFoldDB" id="A0AA45WRY0"/>
<sequence length="32" mass="3843">MKNHFQVYRFNVGLLQATEIPLLLSFYLFLLI</sequence>
<proteinExistence type="predicted"/>
<dbReference type="Proteomes" id="UP001157946">
    <property type="component" value="Unassembled WGS sequence"/>
</dbReference>